<dbReference type="AlphaFoldDB" id="M2AR17"/>
<evidence type="ECO:0000313" key="1">
    <source>
        <dbReference type="EMBL" id="EMB15177.1"/>
    </source>
</evidence>
<evidence type="ECO:0000313" key="2">
    <source>
        <dbReference type="Proteomes" id="UP000011529"/>
    </source>
</evidence>
<protein>
    <submittedName>
        <fullName evidence="1">Uncharacterized protein</fullName>
    </submittedName>
</protein>
<dbReference type="Proteomes" id="UP000011529">
    <property type="component" value="Unassembled WGS sequence"/>
</dbReference>
<comment type="caution">
    <text evidence="1">The sequence shown here is derived from an EMBL/GenBank/DDBJ whole genome shotgun (WGS) entry which is preliminary data.</text>
</comment>
<dbReference type="PATRIC" id="fig|1263867.3.peg.4382"/>
<proteinExistence type="predicted"/>
<sequence>MTAFYPLRSTTDWPTAAIRDAVSAIAAAIDCRAIETLSDLHEGDAQRTIDGFVRDYRVTRPQAIKRLSQQKSLIVEQYERIQYRWRSGVDEIDLVLTDDNVIPFPDNDIASNGQLRFACGWVEFGMPDRRIEQLQLHDHAHKLPLLIAAESY</sequence>
<name>M2AR17_9BACT</name>
<accession>M2AR17</accession>
<organism evidence="1 2">
    <name type="scientific">Rhodopirellula europaea 6C</name>
    <dbReference type="NCBI Taxonomy" id="1263867"/>
    <lineage>
        <taxon>Bacteria</taxon>
        <taxon>Pseudomonadati</taxon>
        <taxon>Planctomycetota</taxon>
        <taxon>Planctomycetia</taxon>
        <taxon>Pirellulales</taxon>
        <taxon>Pirellulaceae</taxon>
        <taxon>Rhodopirellula</taxon>
    </lineage>
</organism>
<gene>
    <name evidence="1" type="ORF">RE6C_04090</name>
</gene>
<keyword evidence="2" id="KW-1185">Reference proteome</keyword>
<dbReference type="EMBL" id="ANMO01000190">
    <property type="protein sequence ID" value="EMB15177.1"/>
    <property type="molecule type" value="Genomic_DNA"/>
</dbReference>
<reference evidence="1" key="1">
    <citation type="submission" date="2012-11" db="EMBL/GenBank/DDBJ databases">
        <title>Permanent draft genomes of Rhodopirellula europaea strain SH398 and 6C.</title>
        <authorList>
            <person name="Richter M."/>
            <person name="Richter-Heitmann T."/>
            <person name="Frank C."/>
            <person name="Harder J."/>
            <person name="Glockner F.O."/>
        </authorList>
    </citation>
    <scope>NUCLEOTIDE SEQUENCE</scope>
    <source>
        <strain evidence="1">6C</strain>
    </source>
</reference>
<reference evidence="1" key="2">
    <citation type="journal article" date="2013" name="Mar. Genomics">
        <title>Expression of sulfatases in Rhodopirellula baltica and the diversity of sulfatases in the genus Rhodopirellula.</title>
        <authorList>
            <person name="Wegner C.E."/>
            <person name="Richter-Heitmann T."/>
            <person name="Klindworth A."/>
            <person name="Klockow C."/>
            <person name="Richter M."/>
            <person name="Achstetter T."/>
            <person name="Glockner F.O."/>
            <person name="Harder J."/>
        </authorList>
    </citation>
    <scope>NUCLEOTIDE SEQUENCE [LARGE SCALE GENOMIC DNA]</scope>
    <source>
        <strain evidence="1">6C</strain>
    </source>
</reference>